<dbReference type="AlphaFoldDB" id="A0A8B6F6G1"/>
<comment type="caution">
    <text evidence="4">The sequence shown here is derived from an EMBL/GenBank/DDBJ whole genome shotgun (WGS) entry which is preliminary data.</text>
</comment>
<dbReference type="EMBL" id="UYJE01006314">
    <property type="protein sequence ID" value="VDI44860.1"/>
    <property type="molecule type" value="Genomic_DNA"/>
</dbReference>
<name>A0A8B6F6G1_MYTGA</name>
<keyword evidence="5" id="KW-1185">Reference proteome</keyword>
<sequence length="172" mass="19748">MALNMKTTNLMTEKITIRTIYVNTEDASSVQWEGRLQPYYEQLDNTTFEMKHQKANEYSQCKYRQDPTYHMYENNEQSIRDVLEEREINYLESKLPIQHSSKEPSIRHYKIGIGLLAAICVILLVILIAVAVILSARSKCEELECLNGGICTEVDSYMKCECLEGFGGSTCE</sequence>
<dbReference type="PROSITE" id="PS01186">
    <property type="entry name" value="EGF_2"/>
    <property type="match status" value="1"/>
</dbReference>
<keyword evidence="2" id="KW-0472">Membrane</keyword>
<feature type="transmembrane region" description="Helical" evidence="2">
    <location>
        <begin position="111"/>
        <end position="134"/>
    </location>
</feature>
<comment type="caution">
    <text evidence="1">Lacks conserved residue(s) required for the propagation of feature annotation.</text>
</comment>
<reference evidence="4" key="1">
    <citation type="submission" date="2018-11" db="EMBL/GenBank/DDBJ databases">
        <authorList>
            <person name="Alioto T."/>
            <person name="Alioto T."/>
        </authorList>
    </citation>
    <scope>NUCLEOTIDE SEQUENCE</scope>
</reference>
<organism evidence="4 5">
    <name type="scientific">Mytilus galloprovincialis</name>
    <name type="common">Mediterranean mussel</name>
    <dbReference type="NCBI Taxonomy" id="29158"/>
    <lineage>
        <taxon>Eukaryota</taxon>
        <taxon>Metazoa</taxon>
        <taxon>Spiralia</taxon>
        <taxon>Lophotrochozoa</taxon>
        <taxon>Mollusca</taxon>
        <taxon>Bivalvia</taxon>
        <taxon>Autobranchia</taxon>
        <taxon>Pteriomorphia</taxon>
        <taxon>Mytilida</taxon>
        <taxon>Mytiloidea</taxon>
        <taxon>Mytilidae</taxon>
        <taxon>Mytilinae</taxon>
        <taxon>Mytilus</taxon>
    </lineage>
</organism>
<protein>
    <recommendedName>
        <fullName evidence="3">EGF-like domain-containing protein</fullName>
    </recommendedName>
</protein>
<gene>
    <name evidence="4" type="ORF">MGAL_10B084952</name>
</gene>
<keyword evidence="2" id="KW-0812">Transmembrane</keyword>
<dbReference type="PROSITE" id="PS00022">
    <property type="entry name" value="EGF_1"/>
    <property type="match status" value="1"/>
</dbReference>
<evidence type="ECO:0000256" key="1">
    <source>
        <dbReference type="PROSITE-ProRule" id="PRU00076"/>
    </source>
</evidence>
<proteinExistence type="predicted"/>
<dbReference type="Pfam" id="PF00008">
    <property type="entry name" value="EGF"/>
    <property type="match status" value="1"/>
</dbReference>
<evidence type="ECO:0000256" key="2">
    <source>
        <dbReference type="SAM" id="Phobius"/>
    </source>
</evidence>
<feature type="non-terminal residue" evidence="4">
    <location>
        <position position="172"/>
    </location>
</feature>
<feature type="disulfide bond" evidence="1">
    <location>
        <begin position="162"/>
        <end position="171"/>
    </location>
</feature>
<dbReference type="SUPFAM" id="SSF57196">
    <property type="entry name" value="EGF/Laminin"/>
    <property type="match status" value="1"/>
</dbReference>
<evidence type="ECO:0000313" key="4">
    <source>
        <dbReference type="EMBL" id="VDI44860.1"/>
    </source>
</evidence>
<dbReference type="Proteomes" id="UP000596742">
    <property type="component" value="Unassembled WGS sequence"/>
</dbReference>
<dbReference type="Gene3D" id="2.10.25.10">
    <property type="entry name" value="Laminin"/>
    <property type="match status" value="1"/>
</dbReference>
<evidence type="ECO:0000259" key="3">
    <source>
        <dbReference type="PROSITE" id="PS50026"/>
    </source>
</evidence>
<feature type="domain" description="EGF-like" evidence="3">
    <location>
        <begin position="136"/>
        <end position="172"/>
    </location>
</feature>
<dbReference type="CDD" id="cd00054">
    <property type="entry name" value="EGF_CA"/>
    <property type="match status" value="1"/>
</dbReference>
<keyword evidence="2" id="KW-1133">Transmembrane helix</keyword>
<evidence type="ECO:0000313" key="5">
    <source>
        <dbReference type="Proteomes" id="UP000596742"/>
    </source>
</evidence>
<dbReference type="InterPro" id="IPR000742">
    <property type="entry name" value="EGF"/>
</dbReference>
<dbReference type="OrthoDB" id="10045365at2759"/>
<dbReference type="PROSITE" id="PS50026">
    <property type="entry name" value="EGF_3"/>
    <property type="match status" value="1"/>
</dbReference>
<accession>A0A8B6F6G1</accession>
<keyword evidence="1" id="KW-0245">EGF-like domain</keyword>
<keyword evidence="1" id="KW-1015">Disulfide bond</keyword>